<organism evidence="2 3">
    <name type="scientific">Cordyceps fumosorosea (strain ARSEF 2679)</name>
    <name type="common">Isaria fumosorosea</name>
    <dbReference type="NCBI Taxonomy" id="1081104"/>
    <lineage>
        <taxon>Eukaryota</taxon>
        <taxon>Fungi</taxon>
        <taxon>Dikarya</taxon>
        <taxon>Ascomycota</taxon>
        <taxon>Pezizomycotina</taxon>
        <taxon>Sordariomycetes</taxon>
        <taxon>Hypocreomycetidae</taxon>
        <taxon>Hypocreales</taxon>
        <taxon>Cordycipitaceae</taxon>
        <taxon>Cordyceps</taxon>
    </lineage>
</organism>
<sequence length="203" mass="22031">MNSWTQPPAYTQQPHHNPEPSYPPYGGLQSAGPLPQATATHAPGSDLYTPQAIEKREMLEPMICQSCDAGLVPGDIAYCCDACEAGVSTFCESCHRVGGKCYHEVAPAKLEAGEKLKNEDKDGDFGFGLKCDGCRAKLKDGAICWHCKRCFDPNFCADCWRRRDKRCKHAGQGKVQLRRVGKPSVSTDDILDGLNVVGSILGG</sequence>
<dbReference type="OrthoDB" id="524326at2759"/>
<dbReference type="STRING" id="1081104.A0A167QMR7"/>
<name>A0A167QMR7_CORFA</name>
<feature type="region of interest" description="Disordered" evidence="1">
    <location>
        <begin position="1"/>
        <end position="46"/>
    </location>
</feature>
<dbReference type="GeneID" id="30023315"/>
<evidence type="ECO:0000313" key="3">
    <source>
        <dbReference type="Proteomes" id="UP000076744"/>
    </source>
</evidence>
<evidence type="ECO:0000313" key="2">
    <source>
        <dbReference type="EMBL" id="OAA57782.1"/>
    </source>
</evidence>
<dbReference type="RefSeq" id="XP_018702272.1">
    <property type="nucleotide sequence ID" value="XM_018850627.1"/>
</dbReference>
<dbReference type="AlphaFoldDB" id="A0A167QMR7"/>
<dbReference type="EMBL" id="AZHB01000019">
    <property type="protein sequence ID" value="OAA57782.1"/>
    <property type="molecule type" value="Genomic_DNA"/>
</dbReference>
<accession>A0A167QMR7</accession>
<keyword evidence="3" id="KW-1185">Reference proteome</keyword>
<proteinExistence type="predicted"/>
<comment type="caution">
    <text evidence="2">The sequence shown here is derived from an EMBL/GenBank/DDBJ whole genome shotgun (WGS) entry which is preliminary data.</text>
</comment>
<reference evidence="2 3" key="1">
    <citation type="journal article" date="2016" name="Genome Biol. Evol.">
        <title>Divergent and convergent evolution of fungal pathogenicity.</title>
        <authorList>
            <person name="Shang Y."/>
            <person name="Xiao G."/>
            <person name="Zheng P."/>
            <person name="Cen K."/>
            <person name="Zhan S."/>
            <person name="Wang C."/>
        </authorList>
    </citation>
    <scope>NUCLEOTIDE SEQUENCE [LARGE SCALE GENOMIC DNA]</scope>
    <source>
        <strain evidence="2 3">ARSEF 2679</strain>
    </source>
</reference>
<gene>
    <name evidence="2" type="ORF">ISF_07023</name>
</gene>
<evidence type="ECO:0000256" key="1">
    <source>
        <dbReference type="SAM" id="MobiDB-lite"/>
    </source>
</evidence>
<protein>
    <submittedName>
        <fullName evidence="2">Uncharacterized protein</fullName>
    </submittedName>
</protein>
<feature type="compositionally biased region" description="Polar residues" evidence="1">
    <location>
        <begin position="1"/>
        <end position="15"/>
    </location>
</feature>
<dbReference type="Proteomes" id="UP000076744">
    <property type="component" value="Unassembled WGS sequence"/>
</dbReference>